<feature type="transmembrane region" description="Helical" evidence="1">
    <location>
        <begin position="109"/>
        <end position="129"/>
    </location>
</feature>
<keyword evidence="1" id="KW-0812">Transmembrane</keyword>
<proteinExistence type="predicted"/>
<evidence type="ECO:0000313" key="3">
    <source>
        <dbReference type="Proteomes" id="UP001196413"/>
    </source>
</evidence>
<feature type="transmembrane region" description="Helical" evidence="1">
    <location>
        <begin position="75"/>
        <end position="97"/>
    </location>
</feature>
<keyword evidence="3" id="KW-1185">Reference proteome</keyword>
<evidence type="ECO:0000256" key="1">
    <source>
        <dbReference type="SAM" id="Phobius"/>
    </source>
</evidence>
<dbReference type="EMBL" id="JAHQIW010007118">
    <property type="protein sequence ID" value="KAJ1372268.1"/>
    <property type="molecule type" value="Genomic_DNA"/>
</dbReference>
<evidence type="ECO:0000313" key="2">
    <source>
        <dbReference type="EMBL" id="KAJ1372268.1"/>
    </source>
</evidence>
<dbReference type="InterPro" id="IPR008574">
    <property type="entry name" value="Nematodes_ZYG-11_interact"/>
</dbReference>
<sequence length="149" mass="16355">MAFSVLQGVISDRISRKLYLSAQPPPFLTPASIAFLPAYMPICAGKNRLAHLTTSLSFAMGMNIVIGAIMNCLTLAYYALALCYVAGAWFTWQLVLFKDEENIRKGRNAGAVSILAIGALANETPLIWVSAINRLKLMSKICIYFSQDM</sequence>
<dbReference type="AlphaFoldDB" id="A0AAD5R9G2"/>
<comment type="caution">
    <text evidence="2">The sequence shown here is derived from an EMBL/GenBank/DDBJ whole genome shotgun (WGS) entry which is preliminary data.</text>
</comment>
<feature type="transmembrane region" description="Helical" evidence="1">
    <location>
        <begin position="49"/>
        <end position="69"/>
    </location>
</feature>
<dbReference type="Proteomes" id="UP001196413">
    <property type="component" value="Unassembled WGS sequence"/>
</dbReference>
<reference evidence="2" key="1">
    <citation type="submission" date="2021-06" db="EMBL/GenBank/DDBJ databases">
        <title>Parelaphostrongylus tenuis whole genome reference sequence.</title>
        <authorList>
            <person name="Garwood T.J."/>
            <person name="Larsen P.A."/>
            <person name="Fountain-Jones N.M."/>
            <person name="Garbe J.R."/>
            <person name="Macchietto M.G."/>
            <person name="Kania S.A."/>
            <person name="Gerhold R.W."/>
            <person name="Richards J.E."/>
            <person name="Wolf T.M."/>
        </authorList>
    </citation>
    <scope>NUCLEOTIDE SEQUENCE</scope>
    <source>
        <strain evidence="2">MNPRO001-30</strain>
        <tissue evidence="2">Meninges</tissue>
    </source>
</reference>
<gene>
    <name evidence="2" type="ORF">KIN20_034377</name>
</gene>
<organism evidence="2 3">
    <name type="scientific">Parelaphostrongylus tenuis</name>
    <name type="common">Meningeal worm</name>
    <dbReference type="NCBI Taxonomy" id="148309"/>
    <lineage>
        <taxon>Eukaryota</taxon>
        <taxon>Metazoa</taxon>
        <taxon>Ecdysozoa</taxon>
        <taxon>Nematoda</taxon>
        <taxon>Chromadorea</taxon>
        <taxon>Rhabditida</taxon>
        <taxon>Rhabditina</taxon>
        <taxon>Rhabditomorpha</taxon>
        <taxon>Strongyloidea</taxon>
        <taxon>Metastrongylidae</taxon>
        <taxon>Parelaphostrongylus</taxon>
    </lineage>
</organism>
<dbReference type="Pfam" id="PF05884">
    <property type="entry name" value="ZYG-11_interact"/>
    <property type="match status" value="1"/>
</dbReference>
<accession>A0AAD5R9G2</accession>
<protein>
    <submittedName>
        <fullName evidence="2">Uncharacterized protein</fullName>
    </submittedName>
</protein>
<name>A0AAD5R9G2_PARTN</name>
<keyword evidence="1" id="KW-1133">Transmembrane helix</keyword>
<keyword evidence="1" id="KW-0472">Membrane</keyword>